<name>A0AAN7ZPL0_9COLE</name>
<organism evidence="1 2">
    <name type="scientific">Pyrocoelia pectoralis</name>
    <dbReference type="NCBI Taxonomy" id="417401"/>
    <lineage>
        <taxon>Eukaryota</taxon>
        <taxon>Metazoa</taxon>
        <taxon>Ecdysozoa</taxon>
        <taxon>Arthropoda</taxon>
        <taxon>Hexapoda</taxon>
        <taxon>Insecta</taxon>
        <taxon>Pterygota</taxon>
        <taxon>Neoptera</taxon>
        <taxon>Endopterygota</taxon>
        <taxon>Coleoptera</taxon>
        <taxon>Polyphaga</taxon>
        <taxon>Elateriformia</taxon>
        <taxon>Elateroidea</taxon>
        <taxon>Lampyridae</taxon>
        <taxon>Lampyrinae</taxon>
        <taxon>Pyrocoelia</taxon>
    </lineage>
</organism>
<feature type="non-terminal residue" evidence="1">
    <location>
        <position position="61"/>
    </location>
</feature>
<proteinExistence type="predicted"/>
<protein>
    <submittedName>
        <fullName evidence="1">Uncharacterized protein</fullName>
    </submittedName>
</protein>
<dbReference type="Proteomes" id="UP001329430">
    <property type="component" value="Chromosome 1"/>
</dbReference>
<accession>A0AAN7ZPL0</accession>
<evidence type="ECO:0000313" key="2">
    <source>
        <dbReference type="Proteomes" id="UP001329430"/>
    </source>
</evidence>
<keyword evidence="2" id="KW-1185">Reference proteome</keyword>
<gene>
    <name evidence="1" type="ORF">RI129_001271</name>
</gene>
<dbReference type="EMBL" id="JAVRBK010000001">
    <property type="protein sequence ID" value="KAK5650242.1"/>
    <property type="molecule type" value="Genomic_DNA"/>
</dbReference>
<evidence type="ECO:0000313" key="1">
    <source>
        <dbReference type="EMBL" id="KAK5650242.1"/>
    </source>
</evidence>
<comment type="caution">
    <text evidence="1">The sequence shown here is derived from an EMBL/GenBank/DDBJ whole genome shotgun (WGS) entry which is preliminary data.</text>
</comment>
<sequence length="61" mass="7039">MGLTRLNNYILCSLANNIILNDDIRTPVFVLLYSEKFSQNIIYFTERVVSEARQGLKMAEV</sequence>
<reference evidence="1 2" key="1">
    <citation type="journal article" date="2024" name="Insects">
        <title>An Improved Chromosome-Level Genome Assembly of the Firefly Pyrocoelia pectoralis.</title>
        <authorList>
            <person name="Fu X."/>
            <person name="Meyer-Rochow V.B."/>
            <person name="Ballantyne L."/>
            <person name="Zhu X."/>
        </authorList>
    </citation>
    <scope>NUCLEOTIDE SEQUENCE [LARGE SCALE GENOMIC DNA]</scope>
    <source>
        <strain evidence="1">XCY_ONT2</strain>
    </source>
</reference>
<dbReference type="AlphaFoldDB" id="A0AAN7ZPL0"/>